<dbReference type="AlphaFoldDB" id="A0A0C3HF70"/>
<gene>
    <name evidence="1" type="ORF">OIDMADRAFT_196330</name>
</gene>
<proteinExistence type="predicted"/>
<evidence type="ECO:0000313" key="2">
    <source>
        <dbReference type="Proteomes" id="UP000054321"/>
    </source>
</evidence>
<keyword evidence="2" id="KW-1185">Reference proteome</keyword>
<reference evidence="1 2" key="1">
    <citation type="submission" date="2014-04" db="EMBL/GenBank/DDBJ databases">
        <authorList>
            <consortium name="DOE Joint Genome Institute"/>
            <person name="Kuo A."/>
            <person name="Martino E."/>
            <person name="Perotto S."/>
            <person name="Kohler A."/>
            <person name="Nagy L.G."/>
            <person name="Floudas D."/>
            <person name="Copeland A."/>
            <person name="Barry K.W."/>
            <person name="Cichocki N."/>
            <person name="Veneault-Fourrey C."/>
            <person name="LaButti K."/>
            <person name="Lindquist E.A."/>
            <person name="Lipzen A."/>
            <person name="Lundell T."/>
            <person name="Morin E."/>
            <person name="Murat C."/>
            <person name="Sun H."/>
            <person name="Tunlid A."/>
            <person name="Henrissat B."/>
            <person name="Grigoriev I.V."/>
            <person name="Hibbett D.S."/>
            <person name="Martin F."/>
            <person name="Nordberg H.P."/>
            <person name="Cantor M.N."/>
            <person name="Hua S.X."/>
        </authorList>
    </citation>
    <scope>NUCLEOTIDE SEQUENCE [LARGE SCALE GENOMIC DNA]</scope>
    <source>
        <strain evidence="1 2">Zn</strain>
    </source>
</reference>
<organism evidence="1 2">
    <name type="scientific">Oidiodendron maius (strain Zn)</name>
    <dbReference type="NCBI Taxonomy" id="913774"/>
    <lineage>
        <taxon>Eukaryota</taxon>
        <taxon>Fungi</taxon>
        <taxon>Dikarya</taxon>
        <taxon>Ascomycota</taxon>
        <taxon>Pezizomycotina</taxon>
        <taxon>Leotiomycetes</taxon>
        <taxon>Leotiomycetes incertae sedis</taxon>
        <taxon>Myxotrichaceae</taxon>
        <taxon>Oidiodendron</taxon>
    </lineage>
</organism>
<dbReference type="HOGENOM" id="CLU_037141_0_0_1"/>
<dbReference type="STRING" id="913774.A0A0C3HF70"/>
<reference evidence="2" key="2">
    <citation type="submission" date="2015-01" db="EMBL/GenBank/DDBJ databases">
        <title>Evolutionary Origins and Diversification of the Mycorrhizal Mutualists.</title>
        <authorList>
            <consortium name="DOE Joint Genome Institute"/>
            <consortium name="Mycorrhizal Genomics Consortium"/>
            <person name="Kohler A."/>
            <person name="Kuo A."/>
            <person name="Nagy L.G."/>
            <person name="Floudas D."/>
            <person name="Copeland A."/>
            <person name="Barry K.W."/>
            <person name="Cichocki N."/>
            <person name="Veneault-Fourrey C."/>
            <person name="LaButti K."/>
            <person name="Lindquist E.A."/>
            <person name="Lipzen A."/>
            <person name="Lundell T."/>
            <person name="Morin E."/>
            <person name="Murat C."/>
            <person name="Riley R."/>
            <person name="Ohm R."/>
            <person name="Sun H."/>
            <person name="Tunlid A."/>
            <person name="Henrissat B."/>
            <person name="Grigoriev I.V."/>
            <person name="Hibbett D.S."/>
            <person name="Martin F."/>
        </authorList>
    </citation>
    <scope>NUCLEOTIDE SEQUENCE [LARGE SCALE GENOMIC DNA]</scope>
    <source>
        <strain evidence="2">Zn</strain>
    </source>
</reference>
<name>A0A0C3HF70_OIDMZ</name>
<protein>
    <submittedName>
        <fullName evidence="1">Uncharacterized protein</fullName>
    </submittedName>
</protein>
<dbReference type="InParanoid" id="A0A0C3HF70"/>
<dbReference type="Proteomes" id="UP000054321">
    <property type="component" value="Unassembled WGS sequence"/>
</dbReference>
<dbReference type="OrthoDB" id="4798537at2759"/>
<accession>A0A0C3HF70</accession>
<dbReference type="EMBL" id="KN832875">
    <property type="protein sequence ID" value="KIN01785.1"/>
    <property type="molecule type" value="Genomic_DNA"/>
</dbReference>
<sequence length="540" mass="61389">MDSLPRELLESILIFNVQMCRCNKNNIFPLRLVCKAFDAFLKPYIFKTIQLEFSKFIKHAPTHDFKSLDTVGKLCQAMYLDMMVVRDEDEITRLIDVFSGITVKVPEMEPLLLSLRRHCMNENTFDETDFRRVIDGVLSATPNMIRLKLNLPFQVVGRASSTATLLLATTLACLAGRPPEEYKPLETLVLDHVSDTTLISICNNPMDLVNALTAFGSLKNMVLSIKRQEARLATQSTFSTNLWFLIRKATNLESLCLIGWNIKRDINIRMCRHFLAQKWSMRSLPYNSTPKPQLPKLRYLELKRVDIDPQSLLGLIEDNSLSLKEIYLNEVYLKVLGTSEEEDRSLWIGFPGQPQPAQGGVWIAQSLRDMTHLSLDILRVTGLGYDIFEPDENLAHASYDLTDPFSLGRSFDKRFVEAVFANGDTAMDDATFHTAPPGSNCEEEAPILLSEKTESVSLPQGQRSSDFDAEIYQRHRNPTSHFKRCIDGYFFNHNRQALQELQRIMTLADKGMNLISEEIARSRVAHIDPSTGTLDANPFI</sequence>
<evidence type="ECO:0000313" key="1">
    <source>
        <dbReference type="EMBL" id="KIN01785.1"/>
    </source>
</evidence>